<proteinExistence type="predicted"/>
<evidence type="ECO:0000313" key="3">
    <source>
        <dbReference type="EMBL" id="GII53463.1"/>
    </source>
</evidence>
<dbReference type="Gene3D" id="2.130.10.130">
    <property type="entry name" value="Integrin alpha, N-terminal"/>
    <property type="match status" value="1"/>
</dbReference>
<dbReference type="AlphaFoldDB" id="A0A8J3XXU3"/>
<keyword evidence="1 2" id="KW-0732">Signal</keyword>
<dbReference type="InterPro" id="IPR028994">
    <property type="entry name" value="Integrin_alpha_N"/>
</dbReference>
<evidence type="ECO:0000313" key="4">
    <source>
        <dbReference type="Proteomes" id="UP000605992"/>
    </source>
</evidence>
<reference evidence="3" key="1">
    <citation type="submission" date="2021-01" db="EMBL/GenBank/DDBJ databases">
        <title>Whole genome shotgun sequence of Planotetraspora thailandica NBRC 104271.</title>
        <authorList>
            <person name="Komaki H."/>
            <person name="Tamura T."/>
        </authorList>
    </citation>
    <scope>NUCLEOTIDE SEQUENCE</scope>
    <source>
        <strain evidence="3">NBRC 104271</strain>
    </source>
</reference>
<comment type="caution">
    <text evidence="3">The sequence shown here is derived from an EMBL/GenBank/DDBJ whole genome shotgun (WGS) entry which is preliminary data.</text>
</comment>
<evidence type="ECO:0000256" key="1">
    <source>
        <dbReference type="ARBA" id="ARBA00022729"/>
    </source>
</evidence>
<dbReference type="SUPFAM" id="SSF69318">
    <property type="entry name" value="Integrin alpha N-terminal domain"/>
    <property type="match status" value="1"/>
</dbReference>
<feature type="signal peptide" evidence="2">
    <location>
        <begin position="1"/>
        <end position="30"/>
    </location>
</feature>
<dbReference type="Proteomes" id="UP000605992">
    <property type="component" value="Unassembled WGS sequence"/>
</dbReference>
<dbReference type="RefSeq" id="WP_203943736.1">
    <property type="nucleotide sequence ID" value="NZ_BOOR01000010.1"/>
</dbReference>
<name>A0A8J3XXU3_9ACTN</name>
<dbReference type="Pfam" id="PF03995">
    <property type="entry name" value="Inhibitor_I36"/>
    <property type="match status" value="1"/>
</dbReference>
<feature type="chain" id="PRO_5039279107" evidence="2">
    <location>
        <begin position="31"/>
        <end position="417"/>
    </location>
</feature>
<keyword evidence="4" id="KW-1185">Reference proteome</keyword>
<dbReference type="Pfam" id="PF13517">
    <property type="entry name" value="FG-GAP_3"/>
    <property type="match status" value="2"/>
</dbReference>
<gene>
    <name evidence="3" type="ORF">Pth03_18520</name>
</gene>
<dbReference type="PANTHER" id="PTHR46580">
    <property type="entry name" value="SENSOR KINASE-RELATED"/>
    <property type="match status" value="1"/>
</dbReference>
<protein>
    <submittedName>
        <fullName evidence="3">ATP/GTP-binding protein</fullName>
    </submittedName>
</protein>
<dbReference type="EMBL" id="BOOR01000010">
    <property type="protein sequence ID" value="GII53463.1"/>
    <property type="molecule type" value="Genomic_DNA"/>
</dbReference>
<dbReference type="InterPro" id="IPR006311">
    <property type="entry name" value="TAT_signal"/>
</dbReference>
<organism evidence="3 4">
    <name type="scientific">Planotetraspora thailandica</name>
    <dbReference type="NCBI Taxonomy" id="487172"/>
    <lineage>
        <taxon>Bacteria</taxon>
        <taxon>Bacillati</taxon>
        <taxon>Actinomycetota</taxon>
        <taxon>Actinomycetes</taxon>
        <taxon>Streptosporangiales</taxon>
        <taxon>Streptosporangiaceae</taxon>
        <taxon>Planotetraspora</taxon>
    </lineage>
</organism>
<dbReference type="PROSITE" id="PS51318">
    <property type="entry name" value="TAT"/>
    <property type="match status" value="1"/>
</dbReference>
<dbReference type="PANTHER" id="PTHR46580:SF4">
    <property type="entry name" value="ATP_GTP-BINDING PROTEIN"/>
    <property type="match status" value="1"/>
</dbReference>
<dbReference type="InterPro" id="IPR013517">
    <property type="entry name" value="FG-GAP"/>
</dbReference>
<evidence type="ECO:0000256" key="2">
    <source>
        <dbReference type="SAM" id="SignalP"/>
    </source>
</evidence>
<sequence>MRQSFKRRRLARLVAAGVALAAIISGTVTASASASSNGWARCPWGYFCLFSGYNGTGTMWKYRTSQSDFGAAGRNAVGWINRTRNYSCLWPDKNYTSSSIKVAAPSIINPANPAYESDGIDAVLSQSKWRHHYGSVVLAPTWHECLTRKQYHEWYRQYDSPEGTPKPFGSFLGNGQSQILMRSLQGHLWVLPGDDTKPVDLGAGWNSMNVIVRHGDYTGDGREDIIARNAKGDLYLFPGNGRNHLGARKLLAHGWNTMSLIAAVGDVTGDKKNDLMGRDRTGTLWVYPGNGKGGFGRRIATAHGWNTITALFGPGEFTGDGKDDIVARDRSGNMWLYHGAGKGRFGKRTLLSRGISQAWELFSVGDVDGDAKNDYFQAYASVSLGSFNLFSGTGKGGIVRKPGWQATYDLDPRELFL</sequence>
<accession>A0A8J3XXU3</accession>